<name>A0A409XCS8_PSICY</name>
<dbReference type="InParanoid" id="A0A409XCS8"/>
<feature type="compositionally biased region" description="Basic and acidic residues" evidence="1">
    <location>
        <begin position="82"/>
        <end position="91"/>
    </location>
</feature>
<sequence>MANKQRTKVIQANPSPPPETPEAREDQREPPRRGRGRPKKVVAATIHPDQEETTAVKISHKRSRKDTVSVNTTENEPAAKCTKGDNAEESHQLLQHGQTNGQRKAALIPPRDQLPDRKGRNVHPVPKAKGQRSHQEVEADREAKKRAIEERIQQLMEAKRQLTETNMLEDIQIDAMDNEHPQR</sequence>
<protein>
    <submittedName>
        <fullName evidence="2">Uncharacterized protein</fullName>
    </submittedName>
</protein>
<dbReference type="OrthoDB" id="3190308at2759"/>
<gene>
    <name evidence="2" type="ORF">CVT25_009056</name>
</gene>
<accession>A0A409XCS8</accession>
<proteinExistence type="predicted"/>
<dbReference type="AlphaFoldDB" id="A0A409XCS8"/>
<feature type="compositionally biased region" description="Basic and acidic residues" evidence="1">
    <location>
        <begin position="21"/>
        <end position="32"/>
    </location>
</feature>
<feature type="compositionally biased region" description="Basic and acidic residues" evidence="1">
    <location>
        <begin position="133"/>
        <end position="144"/>
    </location>
</feature>
<feature type="compositionally biased region" description="Polar residues" evidence="1">
    <location>
        <begin position="92"/>
        <end position="102"/>
    </location>
</feature>
<evidence type="ECO:0000313" key="3">
    <source>
        <dbReference type="Proteomes" id="UP000283269"/>
    </source>
</evidence>
<feature type="region of interest" description="Disordered" evidence="1">
    <location>
        <begin position="1"/>
        <end position="144"/>
    </location>
</feature>
<dbReference type="STRING" id="93625.A0A409XCS8"/>
<reference evidence="2 3" key="1">
    <citation type="journal article" date="2018" name="Evol. Lett.">
        <title>Horizontal gene cluster transfer increased hallucinogenic mushroom diversity.</title>
        <authorList>
            <person name="Reynolds H.T."/>
            <person name="Vijayakumar V."/>
            <person name="Gluck-Thaler E."/>
            <person name="Korotkin H.B."/>
            <person name="Matheny P.B."/>
            <person name="Slot J.C."/>
        </authorList>
    </citation>
    <scope>NUCLEOTIDE SEQUENCE [LARGE SCALE GENOMIC DNA]</scope>
    <source>
        <strain evidence="2 3">2631</strain>
    </source>
</reference>
<evidence type="ECO:0000256" key="1">
    <source>
        <dbReference type="SAM" id="MobiDB-lite"/>
    </source>
</evidence>
<dbReference type="EMBL" id="NHYD01002065">
    <property type="protein sequence ID" value="PPQ88514.1"/>
    <property type="molecule type" value="Genomic_DNA"/>
</dbReference>
<evidence type="ECO:0000313" key="2">
    <source>
        <dbReference type="EMBL" id="PPQ88514.1"/>
    </source>
</evidence>
<keyword evidence="3" id="KW-1185">Reference proteome</keyword>
<comment type="caution">
    <text evidence="2">The sequence shown here is derived from an EMBL/GenBank/DDBJ whole genome shotgun (WGS) entry which is preliminary data.</text>
</comment>
<dbReference type="Proteomes" id="UP000283269">
    <property type="component" value="Unassembled WGS sequence"/>
</dbReference>
<organism evidence="2 3">
    <name type="scientific">Psilocybe cyanescens</name>
    <dbReference type="NCBI Taxonomy" id="93625"/>
    <lineage>
        <taxon>Eukaryota</taxon>
        <taxon>Fungi</taxon>
        <taxon>Dikarya</taxon>
        <taxon>Basidiomycota</taxon>
        <taxon>Agaricomycotina</taxon>
        <taxon>Agaricomycetes</taxon>
        <taxon>Agaricomycetidae</taxon>
        <taxon>Agaricales</taxon>
        <taxon>Agaricineae</taxon>
        <taxon>Strophariaceae</taxon>
        <taxon>Psilocybe</taxon>
    </lineage>
</organism>